<dbReference type="GO" id="GO:0016020">
    <property type="term" value="C:membrane"/>
    <property type="evidence" value="ECO:0007669"/>
    <property type="project" value="UniProtKB-SubCell"/>
</dbReference>
<dbReference type="Pfam" id="PF00083">
    <property type="entry name" value="Sugar_tr"/>
    <property type="match status" value="1"/>
</dbReference>
<dbReference type="InterPro" id="IPR036259">
    <property type="entry name" value="MFS_trans_sf"/>
</dbReference>
<accession>A0AAV9QDU9</accession>
<evidence type="ECO:0000256" key="1">
    <source>
        <dbReference type="ARBA" id="ARBA00004370"/>
    </source>
</evidence>
<evidence type="ECO:0000313" key="7">
    <source>
        <dbReference type="Proteomes" id="UP001345827"/>
    </source>
</evidence>
<gene>
    <name evidence="6" type="ORF">LTR25_003870</name>
</gene>
<evidence type="ECO:0000256" key="3">
    <source>
        <dbReference type="ARBA" id="ARBA00022989"/>
    </source>
</evidence>
<evidence type="ECO:0008006" key="8">
    <source>
        <dbReference type="Google" id="ProtNLM"/>
    </source>
</evidence>
<comment type="caution">
    <text evidence="6">The sequence shown here is derived from an EMBL/GenBank/DDBJ whole genome shotgun (WGS) entry which is preliminary data.</text>
</comment>
<dbReference type="EMBL" id="JAXLQG010000005">
    <property type="protein sequence ID" value="KAK5540165.1"/>
    <property type="molecule type" value="Genomic_DNA"/>
</dbReference>
<dbReference type="InterPro" id="IPR005828">
    <property type="entry name" value="MFS_sugar_transport-like"/>
</dbReference>
<evidence type="ECO:0000256" key="4">
    <source>
        <dbReference type="ARBA" id="ARBA00023136"/>
    </source>
</evidence>
<keyword evidence="2 5" id="KW-0812">Transmembrane</keyword>
<protein>
    <recommendedName>
        <fullName evidence="8">Major facilitator superfamily (MFS) profile domain-containing protein</fullName>
    </recommendedName>
</protein>
<keyword evidence="7" id="KW-1185">Reference proteome</keyword>
<dbReference type="AlphaFoldDB" id="A0AAV9QDU9"/>
<evidence type="ECO:0000256" key="2">
    <source>
        <dbReference type="ARBA" id="ARBA00022692"/>
    </source>
</evidence>
<keyword evidence="4 5" id="KW-0472">Membrane</keyword>
<comment type="subcellular location">
    <subcellularLocation>
        <location evidence="1">Membrane</location>
    </subcellularLocation>
</comment>
<dbReference type="Proteomes" id="UP001345827">
    <property type="component" value="Unassembled WGS sequence"/>
</dbReference>
<sequence>MLTTVGSHGYGTYFIYGSFCFTIAVGAYFLVPETKGVSLERMDELFGTTDFSGIEDVGMAAQHAKGDIEAVHLEGQGK</sequence>
<name>A0AAV9QDU9_9PEZI</name>
<keyword evidence="3 5" id="KW-1133">Transmembrane helix</keyword>
<dbReference type="GO" id="GO:0022857">
    <property type="term" value="F:transmembrane transporter activity"/>
    <property type="evidence" value="ECO:0007669"/>
    <property type="project" value="InterPro"/>
</dbReference>
<proteinExistence type="predicted"/>
<evidence type="ECO:0000256" key="5">
    <source>
        <dbReference type="SAM" id="Phobius"/>
    </source>
</evidence>
<evidence type="ECO:0000313" key="6">
    <source>
        <dbReference type="EMBL" id="KAK5540165.1"/>
    </source>
</evidence>
<organism evidence="6 7">
    <name type="scientific">Vermiconidia calcicola</name>
    <dbReference type="NCBI Taxonomy" id="1690605"/>
    <lineage>
        <taxon>Eukaryota</taxon>
        <taxon>Fungi</taxon>
        <taxon>Dikarya</taxon>
        <taxon>Ascomycota</taxon>
        <taxon>Pezizomycotina</taxon>
        <taxon>Dothideomycetes</taxon>
        <taxon>Dothideomycetidae</taxon>
        <taxon>Mycosphaerellales</taxon>
        <taxon>Extremaceae</taxon>
        <taxon>Vermiconidia</taxon>
    </lineage>
</organism>
<feature type="transmembrane region" description="Helical" evidence="5">
    <location>
        <begin position="12"/>
        <end position="31"/>
    </location>
</feature>
<reference evidence="6 7" key="1">
    <citation type="submission" date="2023-06" db="EMBL/GenBank/DDBJ databases">
        <title>Black Yeasts Isolated from many extreme environments.</title>
        <authorList>
            <person name="Coleine C."/>
            <person name="Stajich J.E."/>
            <person name="Selbmann L."/>
        </authorList>
    </citation>
    <scope>NUCLEOTIDE SEQUENCE [LARGE SCALE GENOMIC DNA]</scope>
    <source>
        <strain evidence="6 7">CCFEE 5887</strain>
    </source>
</reference>
<dbReference type="Gene3D" id="1.20.1250.20">
    <property type="entry name" value="MFS general substrate transporter like domains"/>
    <property type="match status" value="1"/>
</dbReference>